<dbReference type="SUPFAM" id="SSF56672">
    <property type="entry name" value="DNA/RNA polymerases"/>
    <property type="match status" value="1"/>
</dbReference>
<keyword evidence="1" id="KW-0511">Multifunctional enzyme</keyword>
<evidence type="ECO:0000313" key="3">
    <source>
        <dbReference type="EMBL" id="KTB30271.1"/>
    </source>
</evidence>
<gene>
    <name evidence="3" type="ORF">WG66_17181</name>
</gene>
<reference evidence="3 4" key="1">
    <citation type="submission" date="2015-12" db="EMBL/GenBank/DDBJ databases">
        <title>Draft genome sequence of Moniliophthora roreri, the causal agent of frosty pod rot of cacao.</title>
        <authorList>
            <person name="Aime M.C."/>
            <person name="Diaz-Valderrama J.R."/>
            <person name="Kijpornyongpan T."/>
            <person name="Phillips-Mora W."/>
        </authorList>
    </citation>
    <scope>NUCLEOTIDE SEQUENCE [LARGE SCALE GENOMIC DNA]</scope>
    <source>
        <strain evidence="3 4">MCA 2952</strain>
    </source>
</reference>
<dbReference type="Gene3D" id="3.30.70.270">
    <property type="match status" value="2"/>
</dbReference>
<dbReference type="InterPro" id="IPR000477">
    <property type="entry name" value="RT_dom"/>
</dbReference>
<dbReference type="InterPro" id="IPR043128">
    <property type="entry name" value="Rev_trsase/Diguanyl_cyclase"/>
</dbReference>
<dbReference type="InterPro" id="IPR041577">
    <property type="entry name" value="RT_RNaseH_2"/>
</dbReference>
<evidence type="ECO:0000256" key="1">
    <source>
        <dbReference type="ARBA" id="ARBA00023268"/>
    </source>
</evidence>
<dbReference type="PROSITE" id="PS50878">
    <property type="entry name" value="RT_POL"/>
    <property type="match status" value="1"/>
</dbReference>
<dbReference type="InterPro" id="IPR050951">
    <property type="entry name" value="Retrovirus_Pol_polyprotein"/>
</dbReference>
<name>A0A0W0F1T8_MONRR</name>
<dbReference type="Pfam" id="PF00078">
    <property type="entry name" value="RVT_1"/>
    <property type="match status" value="1"/>
</dbReference>
<dbReference type="PANTHER" id="PTHR37984">
    <property type="entry name" value="PROTEIN CBG26694"/>
    <property type="match status" value="1"/>
</dbReference>
<dbReference type="InterPro" id="IPR043502">
    <property type="entry name" value="DNA/RNA_pol_sf"/>
</dbReference>
<accession>A0A0W0F1T8</accession>
<dbReference type="GO" id="GO:0003824">
    <property type="term" value="F:catalytic activity"/>
    <property type="evidence" value="ECO:0007669"/>
    <property type="project" value="UniProtKB-KW"/>
</dbReference>
<protein>
    <recommendedName>
        <fullName evidence="2">Reverse transcriptase domain-containing protein</fullName>
    </recommendedName>
</protein>
<dbReference type="AlphaFoldDB" id="A0A0W0F1T8"/>
<comment type="caution">
    <text evidence="3">The sequence shown here is derived from an EMBL/GenBank/DDBJ whole genome shotgun (WGS) entry which is preliminary data.</text>
</comment>
<evidence type="ECO:0000313" key="4">
    <source>
        <dbReference type="Proteomes" id="UP000054988"/>
    </source>
</evidence>
<sequence length="416" mass="47915">MGVLDFELTEELIHRIDIRAKLSTSQRLEHDTEKDIAEATPSIPQYLSQYQGQFEDKEAECFPISRSYDHAIELKPEFTPRDCKVYSLMALEQTELDAFLAENLRKGYIRKSKSPMASPFFFVGKKEKGKLRPTQDYRWLNHGTIKNAYPLPLISDLIDKLKDATIFSKLDLCNGYNNVRIKDGDQWKAAFKTNRGLFEPTVMFFGLMNSPATFQAFMDDILQDFMAEGWCLVYMDDILIYSTTEDEHRERTLRLMQRLKEQDLYLKPHKCKFDVQEIDFLGLVIRPGQISMDPTKLSGISEWPAPTMVTGVRSFTGFTNFYRKFIGNYSAIAKPLYDLTKKGVLFHWTKICETAFQTLKTKFQQEPVLCMPDPSRPFIIETDASKWASGGVLRQEGPDGELHPCGYISHAFDSTE</sequence>
<dbReference type="Pfam" id="PF17919">
    <property type="entry name" value="RT_RNaseH_2"/>
    <property type="match status" value="1"/>
</dbReference>
<dbReference type="PANTHER" id="PTHR37984:SF5">
    <property type="entry name" value="PROTEIN NYNRIN-LIKE"/>
    <property type="match status" value="1"/>
</dbReference>
<organism evidence="3 4">
    <name type="scientific">Moniliophthora roreri</name>
    <name type="common">Frosty pod rot fungus</name>
    <name type="synonym">Monilia roreri</name>
    <dbReference type="NCBI Taxonomy" id="221103"/>
    <lineage>
        <taxon>Eukaryota</taxon>
        <taxon>Fungi</taxon>
        <taxon>Dikarya</taxon>
        <taxon>Basidiomycota</taxon>
        <taxon>Agaricomycotina</taxon>
        <taxon>Agaricomycetes</taxon>
        <taxon>Agaricomycetidae</taxon>
        <taxon>Agaricales</taxon>
        <taxon>Marasmiineae</taxon>
        <taxon>Marasmiaceae</taxon>
        <taxon>Moniliophthora</taxon>
    </lineage>
</organism>
<feature type="domain" description="Reverse transcriptase" evidence="2">
    <location>
        <begin position="104"/>
        <end position="285"/>
    </location>
</feature>
<dbReference type="Proteomes" id="UP000054988">
    <property type="component" value="Unassembled WGS sequence"/>
</dbReference>
<dbReference type="EMBL" id="LATX01002391">
    <property type="protein sequence ID" value="KTB30271.1"/>
    <property type="molecule type" value="Genomic_DNA"/>
</dbReference>
<evidence type="ECO:0000259" key="2">
    <source>
        <dbReference type="PROSITE" id="PS50878"/>
    </source>
</evidence>
<dbReference type="eggNOG" id="KOG0017">
    <property type="taxonomic scope" value="Eukaryota"/>
</dbReference>
<dbReference type="CDD" id="cd01647">
    <property type="entry name" value="RT_LTR"/>
    <property type="match status" value="1"/>
</dbReference>
<dbReference type="FunFam" id="3.30.70.270:FF:000020">
    <property type="entry name" value="Transposon Tf2-6 polyprotein-like Protein"/>
    <property type="match status" value="1"/>
</dbReference>
<proteinExistence type="predicted"/>
<dbReference type="Gene3D" id="3.10.10.10">
    <property type="entry name" value="HIV Type 1 Reverse Transcriptase, subunit A, domain 1"/>
    <property type="match status" value="1"/>
</dbReference>